<keyword evidence="2" id="KW-0805">Transcription regulation</keyword>
<evidence type="ECO:0000256" key="3">
    <source>
        <dbReference type="ARBA" id="ARBA00023125"/>
    </source>
</evidence>
<dbReference type="GO" id="GO:0008270">
    <property type="term" value="F:zinc ion binding"/>
    <property type="evidence" value="ECO:0007669"/>
    <property type="project" value="InterPro"/>
</dbReference>
<evidence type="ECO:0000313" key="8">
    <source>
        <dbReference type="Proteomes" id="UP000248961"/>
    </source>
</evidence>
<evidence type="ECO:0000256" key="2">
    <source>
        <dbReference type="ARBA" id="ARBA00023015"/>
    </source>
</evidence>
<dbReference type="PANTHER" id="PTHR37534">
    <property type="entry name" value="TRANSCRIPTIONAL ACTIVATOR PROTEIN UGA3"/>
    <property type="match status" value="1"/>
</dbReference>
<feature type="domain" description="Zn(2)-C6 fungal-type" evidence="6">
    <location>
        <begin position="22"/>
        <end position="52"/>
    </location>
</feature>
<sequence>MAGSTKASFQSKRSIATRSQNGCSNCRRSKKKCDEKQPTCTRCYQKDLECTRDAFTLKWESDFHARGLAFGRAGVWRKDASKKQNAENGNHDTTRPASLAIPTISHWSFLNTDSSSLQDMMSQHPSTSKIILMPARNVNGPPHAFERLPSISPALSVSPTVSNLGQSFLFDYYLHRICPRTTPSPVSQSPFASVILPYCLTASPVVIKALMALAACHWGQQDVRYAIHALKLKSQVVAEFRRRISSDRAFLVSPDPEVLVLIMLLCLYEIVDHCDRRWIVHLQGAKDIIRLRRQHQLSDTLLDHRDSDPVSEFVELFFAFQDVMGRTACAKADLFGPSYWRADDATINDWMGCSPGLVSILFAIMDLSRSRRDMVSASDELTFRARASNLQRRLEALVQQPAGGRGDETLCTCALHGARPSEPAIKATVERILEALWSLVAKGSVSHAMWPLFVAAVELDPLDDAVLRDPNTGIETHGRRLVLQLLSEMAKTSVSSVSRTRAVIEGVWQRRDFHLHNAQDGKTGRFSDLNDWERYVVPGSDALSLV</sequence>
<dbReference type="OrthoDB" id="5069333at2759"/>
<dbReference type="VEuPathDB" id="FungiDB:BO97DRAFT_433817"/>
<comment type="subcellular location">
    <subcellularLocation>
        <location evidence="1">Nucleus</location>
    </subcellularLocation>
</comment>
<dbReference type="SMART" id="SM00066">
    <property type="entry name" value="GAL4"/>
    <property type="match status" value="1"/>
</dbReference>
<dbReference type="Pfam" id="PF00172">
    <property type="entry name" value="Zn_clus"/>
    <property type="match status" value="1"/>
</dbReference>
<dbReference type="PROSITE" id="PS50048">
    <property type="entry name" value="ZN2_CY6_FUNGAL_2"/>
    <property type="match status" value="1"/>
</dbReference>
<keyword evidence="4" id="KW-0804">Transcription</keyword>
<dbReference type="SUPFAM" id="SSF57701">
    <property type="entry name" value="Zn2/Cys6 DNA-binding domain"/>
    <property type="match status" value="1"/>
</dbReference>
<dbReference type="GO" id="GO:0005634">
    <property type="term" value="C:nucleus"/>
    <property type="evidence" value="ECO:0007669"/>
    <property type="project" value="UniProtKB-SubCell"/>
</dbReference>
<keyword evidence="3" id="KW-0238">DNA-binding</keyword>
<dbReference type="GO" id="GO:0000976">
    <property type="term" value="F:transcription cis-regulatory region binding"/>
    <property type="evidence" value="ECO:0007669"/>
    <property type="project" value="TreeGrafter"/>
</dbReference>
<dbReference type="CDD" id="cd00067">
    <property type="entry name" value="GAL4"/>
    <property type="match status" value="1"/>
</dbReference>
<evidence type="ECO:0000256" key="4">
    <source>
        <dbReference type="ARBA" id="ARBA00023163"/>
    </source>
</evidence>
<proteinExistence type="predicted"/>
<evidence type="ECO:0000313" key="7">
    <source>
        <dbReference type="EMBL" id="RAL13074.1"/>
    </source>
</evidence>
<keyword evidence="5" id="KW-0539">Nucleus</keyword>
<organism evidence="7 8">
    <name type="scientific">Aspergillus homomorphus (strain CBS 101889)</name>
    <dbReference type="NCBI Taxonomy" id="1450537"/>
    <lineage>
        <taxon>Eukaryota</taxon>
        <taxon>Fungi</taxon>
        <taxon>Dikarya</taxon>
        <taxon>Ascomycota</taxon>
        <taxon>Pezizomycotina</taxon>
        <taxon>Eurotiomycetes</taxon>
        <taxon>Eurotiomycetidae</taxon>
        <taxon>Eurotiales</taxon>
        <taxon>Aspergillaceae</taxon>
        <taxon>Aspergillus</taxon>
        <taxon>Aspergillus subgen. Circumdati</taxon>
    </lineage>
</organism>
<dbReference type="InterPro" id="IPR001138">
    <property type="entry name" value="Zn2Cys6_DnaBD"/>
</dbReference>
<evidence type="ECO:0000256" key="5">
    <source>
        <dbReference type="ARBA" id="ARBA00023242"/>
    </source>
</evidence>
<dbReference type="PROSITE" id="PS00463">
    <property type="entry name" value="ZN2_CY6_FUNGAL_1"/>
    <property type="match status" value="1"/>
</dbReference>
<dbReference type="GO" id="GO:0045944">
    <property type="term" value="P:positive regulation of transcription by RNA polymerase II"/>
    <property type="evidence" value="ECO:0007669"/>
    <property type="project" value="TreeGrafter"/>
</dbReference>
<reference evidence="7 8" key="1">
    <citation type="submission" date="2018-02" db="EMBL/GenBank/DDBJ databases">
        <title>The genomes of Aspergillus section Nigri reveals drivers in fungal speciation.</title>
        <authorList>
            <consortium name="DOE Joint Genome Institute"/>
            <person name="Vesth T.C."/>
            <person name="Nybo J."/>
            <person name="Theobald S."/>
            <person name="Brandl J."/>
            <person name="Frisvad J.C."/>
            <person name="Nielsen K.F."/>
            <person name="Lyhne E.K."/>
            <person name="Kogle M.E."/>
            <person name="Kuo A."/>
            <person name="Riley R."/>
            <person name="Clum A."/>
            <person name="Nolan M."/>
            <person name="Lipzen A."/>
            <person name="Salamov A."/>
            <person name="Henrissat B."/>
            <person name="Wiebenga A."/>
            <person name="De vries R.P."/>
            <person name="Grigoriev I.V."/>
            <person name="Mortensen U.H."/>
            <person name="Andersen M.R."/>
            <person name="Baker S.E."/>
        </authorList>
    </citation>
    <scope>NUCLEOTIDE SEQUENCE [LARGE SCALE GENOMIC DNA]</scope>
    <source>
        <strain evidence="7 8">CBS 101889</strain>
    </source>
</reference>
<evidence type="ECO:0000259" key="6">
    <source>
        <dbReference type="PROSITE" id="PS50048"/>
    </source>
</evidence>
<accession>A0A395I3K9</accession>
<dbReference type="AlphaFoldDB" id="A0A395I3K9"/>
<dbReference type="EMBL" id="KZ824280">
    <property type="protein sequence ID" value="RAL13074.1"/>
    <property type="molecule type" value="Genomic_DNA"/>
</dbReference>
<dbReference type="GeneID" id="37201919"/>
<dbReference type="GO" id="GO:0000981">
    <property type="term" value="F:DNA-binding transcription factor activity, RNA polymerase II-specific"/>
    <property type="evidence" value="ECO:0007669"/>
    <property type="project" value="InterPro"/>
</dbReference>
<dbReference type="Proteomes" id="UP000248961">
    <property type="component" value="Unassembled WGS sequence"/>
</dbReference>
<protein>
    <recommendedName>
        <fullName evidence="6">Zn(2)-C6 fungal-type domain-containing protein</fullName>
    </recommendedName>
</protein>
<dbReference type="Pfam" id="PF11951">
    <property type="entry name" value="Fungal_trans_2"/>
    <property type="match status" value="2"/>
</dbReference>
<dbReference type="STRING" id="1450537.A0A395I3K9"/>
<dbReference type="RefSeq" id="XP_025552228.1">
    <property type="nucleotide sequence ID" value="XM_025697630.1"/>
</dbReference>
<dbReference type="InterPro" id="IPR021858">
    <property type="entry name" value="Fun_TF"/>
</dbReference>
<dbReference type="PANTHER" id="PTHR37534:SF49">
    <property type="entry name" value="LYSINE BIOSYNTHESIS REGULATORY PROTEIN LYS14"/>
    <property type="match status" value="1"/>
</dbReference>
<keyword evidence="8" id="KW-1185">Reference proteome</keyword>
<name>A0A395I3K9_ASPHC</name>
<evidence type="ECO:0000256" key="1">
    <source>
        <dbReference type="ARBA" id="ARBA00004123"/>
    </source>
</evidence>
<gene>
    <name evidence="7" type="ORF">BO97DRAFT_433817</name>
</gene>
<dbReference type="Gene3D" id="4.10.240.10">
    <property type="entry name" value="Zn(2)-C6 fungal-type DNA-binding domain"/>
    <property type="match status" value="1"/>
</dbReference>
<dbReference type="InterPro" id="IPR036864">
    <property type="entry name" value="Zn2-C6_fun-type_DNA-bd_sf"/>
</dbReference>